<sequence>MPGTNLTREEAATRADLVRVDSYDIVLDLTRGPRTFATTTTVRFDAREGAATFLDLVADSVQEVVLNGRSLDAAGVYADSRIALDGLAEHNEVVVRATGLYTNTGEGLHRFVDPVDDEVYLYSQFEVADARRVFAVFEQPDLKATFTWTATVPSHWQVVSVSLTPEPSETFDADGVAARTWTFDATPRLSPYVNALVAGPYDVVRDEARSRKGAVPLAIYARKSLMAHVDADNIFSLTKLGFEFFEKEFDSEYPFAKYDQIFTPEYNAGAMENAGCVTITEVYVFRSKVPDSLVERRGLTILHELAHMWFGDLVTMRWWDDLWLNESFAEWASTVAQAEATDVWADAWTTFQSHEKTWAYQQDQQPSTHPVYADIRDLDDVLVNFDGITYAKGGSILKQLVAYVGRDAFTAGLRTYFRKYAWGNTRFADLLAEFEAGSGRDLSAWSEQWLKTTGVNTLTTELTDQDGTITSAAVLQSAHPDHPTLRPHRIAVGRYEVQDGVLRRVGRHEVDVDGERTELTELVGLPRPDLLLVNDEDLSYAKLHFDDRSLATALEHTAHFEDSLPRSLVIGALWEMVRDGDLAASRLVDVLLECAAVEHQSTVLRTILQTTKQIPSQLITSATTYSTPERRPALVRKVADGLRELAESAEPGSDRQFQLVSAYSRVAHGEQDVARLRGVYDGSQPYPGLELDQDLRWTLLGALAAAGAVGEADVESELQRDATATGRERAYYARAALATPEAKAEAWRLAVEEDGLPNSVVEALAGGFNRATDAPALLGGYVAKWHEMLLPVWTSRSAAIRERIITFFYPMGLAGPELEATTSAWLEAHPDAPPALRRLVVERLDGVRTAVRAQQADAREADARRG</sequence>
<dbReference type="InterPro" id="IPR027268">
    <property type="entry name" value="Peptidase_M4/M1_CTD_sf"/>
</dbReference>
<protein>
    <recommendedName>
        <fullName evidence="5">Aminopeptidase N</fullName>
        <ecNumber evidence="4">3.4.11.2</ecNumber>
    </recommendedName>
    <alternativeName>
        <fullName evidence="12">Alanine aminopeptidase</fullName>
    </alternativeName>
    <alternativeName>
        <fullName evidence="13">Lysyl aminopeptidase</fullName>
    </alternativeName>
</protein>
<dbReference type="GO" id="GO:0070006">
    <property type="term" value="F:metalloaminopeptidase activity"/>
    <property type="evidence" value="ECO:0007669"/>
    <property type="project" value="TreeGrafter"/>
</dbReference>
<feature type="domain" description="Peptidase M1 membrane alanine aminopeptidase" evidence="14">
    <location>
        <begin position="241"/>
        <end position="449"/>
    </location>
</feature>
<comment type="similarity">
    <text evidence="3">Belongs to the peptidase M1 family.</text>
</comment>
<dbReference type="AlphaFoldDB" id="A0A542DVN9"/>
<dbReference type="Proteomes" id="UP000317893">
    <property type="component" value="Unassembled WGS sequence"/>
</dbReference>
<dbReference type="InterPro" id="IPR024571">
    <property type="entry name" value="ERAP1-like_C_dom"/>
</dbReference>
<dbReference type="PANTHER" id="PTHR11533:SF174">
    <property type="entry name" value="PUROMYCIN-SENSITIVE AMINOPEPTIDASE-RELATED"/>
    <property type="match status" value="1"/>
</dbReference>
<dbReference type="Pfam" id="PF17900">
    <property type="entry name" value="Peptidase_M1_N"/>
    <property type="match status" value="1"/>
</dbReference>
<dbReference type="SUPFAM" id="SSF55486">
    <property type="entry name" value="Metalloproteases ('zincins'), catalytic domain"/>
    <property type="match status" value="1"/>
</dbReference>
<dbReference type="GO" id="GO:0016285">
    <property type="term" value="F:alanyl aminopeptidase activity"/>
    <property type="evidence" value="ECO:0007669"/>
    <property type="project" value="UniProtKB-EC"/>
</dbReference>
<dbReference type="InterPro" id="IPR014782">
    <property type="entry name" value="Peptidase_M1_dom"/>
</dbReference>
<evidence type="ECO:0000256" key="8">
    <source>
        <dbReference type="ARBA" id="ARBA00022723"/>
    </source>
</evidence>
<keyword evidence="9" id="KW-0378">Hydrolase</keyword>
<dbReference type="SUPFAM" id="SSF63737">
    <property type="entry name" value="Leukotriene A4 hydrolase N-terminal domain"/>
    <property type="match status" value="1"/>
</dbReference>
<keyword evidence="11" id="KW-0482">Metalloprotease</keyword>
<reference evidence="17 18" key="1">
    <citation type="submission" date="2019-06" db="EMBL/GenBank/DDBJ databases">
        <title>Sequencing the genomes of 1000 actinobacteria strains.</title>
        <authorList>
            <person name="Klenk H.-P."/>
        </authorList>
    </citation>
    <scope>NUCLEOTIDE SEQUENCE [LARGE SCALE GENOMIC DNA]</scope>
    <source>
        <strain evidence="17 18">DSM 18607</strain>
    </source>
</reference>
<dbReference type="Pfam" id="PF01433">
    <property type="entry name" value="Peptidase_M1"/>
    <property type="match status" value="1"/>
</dbReference>
<dbReference type="FunFam" id="1.10.390.10:FF:000004">
    <property type="entry name" value="Aminopeptidase N"/>
    <property type="match status" value="1"/>
</dbReference>
<comment type="cofactor">
    <cofactor evidence="2">
        <name>Zn(2+)</name>
        <dbReference type="ChEBI" id="CHEBI:29105"/>
    </cofactor>
</comment>
<evidence type="ECO:0000256" key="2">
    <source>
        <dbReference type="ARBA" id="ARBA00001947"/>
    </source>
</evidence>
<dbReference type="GO" id="GO:0006508">
    <property type="term" value="P:proteolysis"/>
    <property type="evidence" value="ECO:0007669"/>
    <property type="project" value="UniProtKB-KW"/>
</dbReference>
<evidence type="ECO:0000256" key="7">
    <source>
        <dbReference type="ARBA" id="ARBA00022670"/>
    </source>
</evidence>
<keyword evidence="8" id="KW-0479">Metal-binding</keyword>
<organism evidence="17 18">
    <name type="scientific">Lapillicoccus jejuensis</name>
    <dbReference type="NCBI Taxonomy" id="402171"/>
    <lineage>
        <taxon>Bacteria</taxon>
        <taxon>Bacillati</taxon>
        <taxon>Actinomycetota</taxon>
        <taxon>Actinomycetes</taxon>
        <taxon>Micrococcales</taxon>
        <taxon>Intrasporangiaceae</taxon>
        <taxon>Lapillicoccus</taxon>
    </lineage>
</organism>
<comment type="caution">
    <text evidence="17">The sequence shown here is derived from an EMBL/GenBank/DDBJ whole genome shotgun (WGS) entry which is preliminary data.</text>
</comment>
<dbReference type="GO" id="GO:0005615">
    <property type="term" value="C:extracellular space"/>
    <property type="evidence" value="ECO:0007669"/>
    <property type="project" value="TreeGrafter"/>
</dbReference>
<evidence type="ECO:0000256" key="3">
    <source>
        <dbReference type="ARBA" id="ARBA00010136"/>
    </source>
</evidence>
<evidence type="ECO:0000259" key="14">
    <source>
        <dbReference type="Pfam" id="PF01433"/>
    </source>
</evidence>
<dbReference type="GO" id="GO:0016020">
    <property type="term" value="C:membrane"/>
    <property type="evidence" value="ECO:0007669"/>
    <property type="project" value="TreeGrafter"/>
</dbReference>
<evidence type="ECO:0000256" key="13">
    <source>
        <dbReference type="ARBA" id="ARBA00031533"/>
    </source>
</evidence>
<feature type="domain" description="Aminopeptidase N-like N-terminal" evidence="16">
    <location>
        <begin position="98"/>
        <end position="193"/>
    </location>
</feature>
<dbReference type="InterPro" id="IPR012778">
    <property type="entry name" value="Pept_M1_aminopeptidase"/>
</dbReference>
<dbReference type="PRINTS" id="PR00756">
    <property type="entry name" value="ALADIPTASE"/>
</dbReference>
<dbReference type="EC" id="3.4.11.2" evidence="4"/>
<dbReference type="GO" id="GO:0008270">
    <property type="term" value="F:zinc ion binding"/>
    <property type="evidence" value="ECO:0007669"/>
    <property type="project" value="InterPro"/>
</dbReference>
<keyword evidence="7" id="KW-0645">Protease</keyword>
<evidence type="ECO:0000256" key="6">
    <source>
        <dbReference type="ARBA" id="ARBA00022438"/>
    </source>
</evidence>
<evidence type="ECO:0000259" key="15">
    <source>
        <dbReference type="Pfam" id="PF11838"/>
    </source>
</evidence>
<dbReference type="GO" id="GO:0042277">
    <property type="term" value="F:peptide binding"/>
    <property type="evidence" value="ECO:0007669"/>
    <property type="project" value="TreeGrafter"/>
</dbReference>
<dbReference type="RefSeq" id="WP_141845901.1">
    <property type="nucleotide sequence ID" value="NZ_BAAAPR010000018.1"/>
</dbReference>
<evidence type="ECO:0000256" key="4">
    <source>
        <dbReference type="ARBA" id="ARBA00012564"/>
    </source>
</evidence>
<evidence type="ECO:0000256" key="11">
    <source>
        <dbReference type="ARBA" id="ARBA00023049"/>
    </source>
</evidence>
<comment type="catalytic activity">
    <reaction evidence="1">
        <text>Release of an N-terminal amino acid, Xaa-|-Yaa- from a peptide, amide or arylamide. Xaa is preferably Ala, but may be most amino acids including Pro (slow action). When a terminal hydrophobic residue is followed by a prolyl residue, the two may be released as an intact Xaa-Pro dipeptide.</text>
        <dbReference type="EC" id="3.4.11.2"/>
    </reaction>
</comment>
<dbReference type="FunFam" id="2.60.40.1730:FF:000010">
    <property type="entry name" value="Putative aminopeptidase N"/>
    <property type="match status" value="1"/>
</dbReference>
<keyword evidence="6 17" id="KW-0031">Aminopeptidase</keyword>
<proteinExistence type="inferred from homology"/>
<dbReference type="InterPro" id="IPR042097">
    <property type="entry name" value="Aminopeptidase_N-like_N_sf"/>
</dbReference>
<dbReference type="InterPro" id="IPR050344">
    <property type="entry name" value="Peptidase_M1_aminopeptidases"/>
</dbReference>
<gene>
    <name evidence="17" type="ORF">FB458_0154</name>
</gene>
<feature type="domain" description="ERAP1-like C-terminal" evidence="15">
    <location>
        <begin position="531"/>
        <end position="848"/>
    </location>
</feature>
<evidence type="ECO:0000256" key="10">
    <source>
        <dbReference type="ARBA" id="ARBA00022833"/>
    </source>
</evidence>
<evidence type="ECO:0000256" key="5">
    <source>
        <dbReference type="ARBA" id="ARBA00015611"/>
    </source>
</evidence>
<evidence type="ECO:0000256" key="9">
    <source>
        <dbReference type="ARBA" id="ARBA00022801"/>
    </source>
</evidence>
<accession>A0A542DVN9</accession>
<dbReference type="Pfam" id="PF11838">
    <property type="entry name" value="ERAP1_C"/>
    <property type="match status" value="1"/>
</dbReference>
<name>A0A542DVN9_9MICO</name>
<dbReference type="Gene3D" id="1.10.390.10">
    <property type="entry name" value="Neutral Protease Domain 2"/>
    <property type="match status" value="1"/>
</dbReference>
<dbReference type="NCBIfam" id="TIGR02412">
    <property type="entry name" value="pepN_strep_liv"/>
    <property type="match status" value="1"/>
</dbReference>
<dbReference type="EMBL" id="VFMN01000001">
    <property type="protein sequence ID" value="TQJ07105.1"/>
    <property type="molecule type" value="Genomic_DNA"/>
</dbReference>
<evidence type="ECO:0000313" key="17">
    <source>
        <dbReference type="EMBL" id="TQJ07105.1"/>
    </source>
</evidence>
<evidence type="ECO:0000259" key="16">
    <source>
        <dbReference type="Pfam" id="PF17900"/>
    </source>
</evidence>
<keyword evidence="10" id="KW-0862">Zinc</keyword>
<dbReference type="PANTHER" id="PTHR11533">
    <property type="entry name" value="PROTEASE M1 ZINC METALLOPROTEASE"/>
    <property type="match status" value="1"/>
</dbReference>
<keyword evidence="18" id="KW-1185">Reference proteome</keyword>
<evidence type="ECO:0000313" key="18">
    <source>
        <dbReference type="Proteomes" id="UP000317893"/>
    </source>
</evidence>
<evidence type="ECO:0000256" key="12">
    <source>
        <dbReference type="ARBA" id="ARBA00029811"/>
    </source>
</evidence>
<dbReference type="GO" id="GO:0005737">
    <property type="term" value="C:cytoplasm"/>
    <property type="evidence" value="ECO:0007669"/>
    <property type="project" value="TreeGrafter"/>
</dbReference>
<dbReference type="InterPro" id="IPR001930">
    <property type="entry name" value="Peptidase_M1"/>
</dbReference>
<dbReference type="GO" id="GO:0043171">
    <property type="term" value="P:peptide catabolic process"/>
    <property type="evidence" value="ECO:0007669"/>
    <property type="project" value="TreeGrafter"/>
</dbReference>
<dbReference type="CDD" id="cd09602">
    <property type="entry name" value="M1_APN"/>
    <property type="match status" value="1"/>
</dbReference>
<dbReference type="InterPro" id="IPR045357">
    <property type="entry name" value="Aminopeptidase_N-like_N"/>
</dbReference>
<dbReference type="OrthoDB" id="100605at2"/>
<evidence type="ECO:0000256" key="1">
    <source>
        <dbReference type="ARBA" id="ARBA00000098"/>
    </source>
</evidence>
<dbReference type="Gene3D" id="2.60.40.1730">
    <property type="entry name" value="tricorn interacting facor f3 domain"/>
    <property type="match status" value="1"/>
</dbReference>